<dbReference type="GO" id="GO:0015629">
    <property type="term" value="C:actin cytoskeleton"/>
    <property type="evidence" value="ECO:0007669"/>
    <property type="project" value="TreeGrafter"/>
</dbReference>
<dbReference type="SMART" id="SM00153">
    <property type="entry name" value="VHP"/>
    <property type="match status" value="1"/>
</dbReference>
<reference evidence="8" key="1">
    <citation type="submission" date="2023-10" db="EMBL/GenBank/DDBJ databases">
        <title>Genome assembly of Pristionchus species.</title>
        <authorList>
            <person name="Yoshida K."/>
            <person name="Sommer R.J."/>
        </authorList>
    </citation>
    <scope>NUCLEOTIDE SEQUENCE</scope>
    <source>
        <strain evidence="8">RS0144</strain>
    </source>
</reference>
<dbReference type="FunFam" id="2.10.110.10:FF:000055">
    <property type="entry name" value="Actin binding LIM protein 1"/>
    <property type="match status" value="1"/>
</dbReference>
<dbReference type="FunFam" id="1.10.950.10:FF:000009">
    <property type="entry name" value="Unc-115 protein"/>
    <property type="match status" value="1"/>
</dbReference>
<gene>
    <name evidence="8" type="ORF">PENTCL1PPCAC_28354</name>
</gene>
<dbReference type="InterPro" id="IPR051618">
    <property type="entry name" value="Actin-binding_LIM"/>
</dbReference>
<dbReference type="PROSITE" id="PS51089">
    <property type="entry name" value="HP"/>
    <property type="match status" value="1"/>
</dbReference>
<dbReference type="GO" id="GO:0051015">
    <property type="term" value="F:actin filament binding"/>
    <property type="evidence" value="ECO:0007669"/>
    <property type="project" value="TreeGrafter"/>
</dbReference>
<proteinExistence type="predicted"/>
<dbReference type="PROSITE" id="PS00478">
    <property type="entry name" value="LIM_DOMAIN_1"/>
    <property type="match status" value="2"/>
</dbReference>
<evidence type="ECO:0000256" key="5">
    <source>
        <dbReference type="SAM" id="MobiDB-lite"/>
    </source>
</evidence>
<dbReference type="Gene3D" id="2.10.110.10">
    <property type="entry name" value="Cysteine Rich Protein"/>
    <property type="match status" value="3"/>
</dbReference>
<dbReference type="PANTHER" id="PTHR24213">
    <property type="entry name" value="ACTIN-BINDING LIM PROTEIN"/>
    <property type="match status" value="1"/>
</dbReference>
<accession>A0AAV5UJV3</accession>
<protein>
    <recommendedName>
        <fullName evidence="10">Unc-115 protein</fullName>
    </recommendedName>
</protein>
<dbReference type="Pfam" id="PF02209">
    <property type="entry name" value="VHP"/>
    <property type="match status" value="1"/>
</dbReference>
<evidence type="ECO:0000259" key="6">
    <source>
        <dbReference type="PROSITE" id="PS50023"/>
    </source>
</evidence>
<evidence type="ECO:0000313" key="9">
    <source>
        <dbReference type="Proteomes" id="UP001432027"/>
    </source>
</evidence>
<feature type="compositionally biased region" description="Polar residues" evidence="5">
    <location>
        <begin position="125"/>
        <end position="139"/>
    </location>
</feature>
<organism evidence="8 9">
    <name type="scientific">Pristionchus entomophagus</name>
    <dbReference type="NCBI Taxonomy" id="358040"/>
    <lineage>
        <taxon>Eukaryota</taxon>
        <taxon>Metazoa</taxon>
        <taxon>Ecdysozoa</taxon>
        <taxon>Nematoda</taxon>
        <taxon>Chromadorea</taxon>
        <taxon>Rhabditida</taxon>
        <taxon>Rhabditina</taxon>
        <taxon>Diplogasteromorpha</taxon>
        <taxon>Diplogasteroidea</taxon>
        <taxon>Neodiplogasteridae</taxon>
        <taxon>Pristionchus</taxon>
    </lineage>
</organism>
<dbReference type="GO" id="GO:0030032">
    <property type="term" value="P:lamellipodium assembly"/>
    <property type="evidence" value="ECO:0007669"/>
    <property type="project" value="TreeGrafter"/>
</dbReference>
<evidence type="ECO:0008006" key="10">
    <source>
        <dbReference type="Google" id="ProtNLM"/>
    </source>
</evidence>
<dbReference type="InterPro" id="IPR001781">
    <property type="entry name" value="Znf_LIM"/>
</dbReference>
<feature type="non-terminal residue" evidence="8">
    <location>
        <position position="1"/>
    </location>
</feature>
<dbReference type="SMART" id="SM00132">
    <property type="entry name" value="LIM"/>
    <property type="match status" value="3"/>
</dbReference>
<dbReference type="PROSITE" id="PS50023">
    <property type="entry name" value="LIM_DOMAIN_2"/>
    <property type="match status" value="2"/>
</dbReference>
<keyword evidence="3 4" id="KW-0440">LIM domain</keyword>
<evidence type="ECO:0000313" key="8">
    <source>
        <dbReference type="EMBL" id="GMT06180.1"/>
    </source>
</evidence>
<dbReference type="GO" id="GO:0007010">
    <property type="term" value="P:cytoskeleton organization"/>
    <property type="evidence" value="ECO:0007669"/>
    <property type="project" value="InterPro"/>
</dbReference>
<keyword evidence="2 4" id="KW-0862">Zinc</keyword>
<feature type="domain" description="LIM zinc-binding" evidence="6">
    <location>
        <begin position="151"/>
        <end position="210"/>
    </location>
</feature>
<dbReference type="Proteomes" id="UP001432027">
    <property type="component" value="Unassembled WGS sequence"/>
</dbReference>
<dbReference type="InterPro" id="IPR003128">
    <property type="entry name" value="Villin_headpiece"/>
</dbReference>
<evidence type="ECO:0000256" key="2">
    <source>
        <dbReference type="ARBA" id="ARBA00022833"/>
    </source>
</evidence>
<feature type="domain" description="HP" evidence="7">
    <location>
        <begin position="611"/>
        <end position="676"/>
    </location>
</feature>
<dbReference type="GO" id="GO:0046872">
    <property type="term" value="F:metal ion binding"/>
    <property type="evidence" value="ECO:0007669"/>
    <property type="project" value="UniProtKB-KW"/>
</dbReference>
<dbReference type="Gene3D" id="1.10.950.10">
    <property type="entry name" value="Villin headpiece domain"/>
    <property type="match status" value="1"/>
</dbReference>
<keyword evidence="1 4" id="KW-0479">Metal-binding</keyword>
<evidence type="ECO:0000256" key="1">
    <source>
        <dbReference type="ARBA" id="ARBA00022723"/>
    </source>
</evidence>
<evidence type="ECO:0000259" key="7">
    <source>
        <dbReference type="PROSITE" id="PS51089"/>
    </source>
</evidence>
<dbReference type="InterPro" id="IPR036886">
    <property type="entry name" value="Villin_headpiece_dom_sf"/>
</dbReference>
<dbReference type="AlphaFoldDB" id="A0AAV5UJV3"/>
<evidence type="ECO:0000256" key="3">
    <source>
        <dbReference type="ARBA" id="ARBA00023038"/>
    </source>
</evidence>
<dbReference type="Pfam" id="PF00412">
    <property type="entry name" value="LIM"/>
    <property type="match status" value="2"/>
</dbReference>
<dbReference type="CDD" id="cd09330">
    <property type="entry name" value="LIM4_abLIM"/>
    <property type="match status" value="1"/>
</dbReference>
<keyword evidence="9" id="KW-1185">Reference proteome</keyword>
<feature type="domain" description="LIM zinc-binding" evidence="6">
    <location>
        <begin position="43"/>
        <end position="104"/>
    </location>
</feature>
<name>A0AAV5UJV3_9BILA</name>
<dbReference type="EMBL" id="BTSX01000006">
    <property type="protein sequence ID" value="GMT06180.1"/>
    <property type="molecule type" value="Genomic_DNA"/>
</dbReference>
<dbReference type="SUPFAM" id="SSF47050">
    <property type="entry name" value="VHP, Villin headpiece domain"/>
    <property type="match status" value="1"/>
</dbReference>
<sequence>GIDWSPSPASPPSLYLPLSTLSLCHSLPPPFYLPLFAPSRMGKKCEVCKKKCSGDIFKVDGEKLFHIACFKCAKCGRPLSDQRFYPTPDGNYLCQEDFKMASKQISVQPAQQQQQRPTNGQSRQPTVMQSPGGTLNQQYHAAPSSPLGSPSNCAACDQPLQMTQVLFALGQSWHVFCFKCSECAAVLQGEYMASEGKPLCLRDFNEKFGVKCHECNKFIAGKVLQAGAYKFHPTCARCSRCGDHFGDGVEMCMQADEIWHPSCEHARTTENIAPSARGGSGAHRTGNEPKYQAQLGQHHTYMYSLPEYEQTQLKHPIPIHNPQPAQYHHPQAPIKIRKSRMSMLKTGMQRLTEDLDKNDRIPRAKSPHMDNEEPIEMAHYPAGHAPAPGEVPAIDRDDFPAPPYPYAVEELKRRLSSSSIENDVSDDEFSDSEKFDEEKMKKTVEKLEQLEVDSSIAAVIKQNIEESNKKQRLPLHWDPRNASRTPSAKKMPHLRFRYDTPINASPSRHMNRPKPWVVWQGGSRDGGATLPCFHLPDSRANTMRACTLPNAYAFGHNLSSGDLDQTISSHYSEHSLAHVGMGHGTSGGHTSVMRPAAEVKPALRSSLPDMSKPAKLYSLIELQTTNKDLPDEVDRQHLERHLSRDEFEILFGMSPIEFYKLPEWKRINLKRKHKLF</sequence>
<feature type="compositionally biased region" description="Low complexity" evidence="5">
    <location>
        <begin position="105"/>
        <end position="124"/>
    </location>
</feature>
<dbReference type="SUPFAM" id="SSF57716">
    <property type="entry name" value="Glucocorticoid receptor-like (DNA-binding domain)"/>
    <property type="match status" value="2"/>
</dbReference>
<dbReference type="PANTHER" id="PTHR24213:SF9">
    <property type="entry name" value="UNCOORDINATED 115A, ISOFORM B-RELATED"/>
    <property type="match status" value="1"/>
</dbReference>
<feature type="region of interest" description="Disordered" evidence="5">
    <location>
        <begin position="105"/>
        <end position="146"/>
    </location>
</feature>
<evidence type="ECO:0000256" key="4">
    <source>
        <dbReference type="PROSITE-ProRule" id="PRU00125"/>
    </source>
</evidence>
<comment type="caution">
    <text evidence="8">The sequence shown here is derived from an EMBL/GenBank/DDBJ whole genome shotgun (WGS) entry which is preliminary data.</text>
</comment>